<organism evidence="2 3">
    <name type="scientific">Escherichia coli</name>
    <dbReference type="NCBI Taxonomy" id="562"/>
    <lineage>
        <taxon>Bacteria</taxon>
        <taxon>Pseudomonadati</taxon>
        <taxon>Pseudomonadota</taxon>
        <taxon>Gammaproteobacteria</taxon>
        <taxon>Enterobacterales</taxon>
        <taxon>Enterobacteriaceae</taxon>
        <taxon>Escherichia</taxon>
    </lineage>
</organism>
<evidence type="ECO:0000256" key="1">
    <source>
        <dbReference type="SAM" id="MobiDB-lite"/>
    </source>
</evidence>
<name>A0A376Y4C2_ECOLX</name>
<accession>A0A376Y4C2</accession>
<proteinExistence type="predicted"/>
<feature type="region of interest" description="Disordered" evidence="1">
    <location>
        <begin position="1"/>
        <end position="78"/>
    </location>
</feature>
<dbReference type="Proteomes" id="UP000254785">
    <property type="component" value="Unassembled WGS sequence"/>
</dbReference>
<protein>
    <submittedName>
        <fullName evidence="2">Uncharacterized protein</fullName>
    </submittedName>
</protein>
<gene>
    <name evidence="2" type="ORF">NCTC9117_01772</name>
</gene>
<reference evidence="2 3" key="1">
    <citation type="submission" date="2018-06" db="EMBL/GenBank/DDBJ databases">
        <authorList>
            <consortium name="Pathogen Informatics"/>
            <person name="Doyle S."/>
        </authorList>
    </citation>
    <scope>NUCLEOTIDE SEQUENCE [LARGE SCALE GENOMIC DNA]</scope>
    <source>
        <strain evidence="2 3">NCTC9117</strain>
    </source>
</reference>
<feature type="compositionally biased region" description="Basic and acidic residues" evidence="1">
    <location>
        <begin position="45"/>
        <end position="78"/>
    </location>
</feature>
<evidence type="ECO:0000313" key="2">
    <source>
        <dbReference type="EMBL" id="STJ79205.1"/>
    </source>
</evidence>
<dbReference type="EMBL" id="UGDC01000003">
    <property type="protein sequence ID" value="STJ79205.1"/>
    <property type="molecule type" value="Genomic_DNA"/>
</dbReference>
<sequence>MSAITVGQDAGFQSDCVADQRNDRRNNSHAPPAAVFLQQTGNNQRKTDGVGDKREQSKNGHSDVDSLSNKKEKQYSVR</sequence>
<dbReference type="AlphaFoldDB" id="A0A376Y4C2"/>
<evidence type="ECO:0000313" key="3">
    <source>
        <dbReference type="Proteomes" id="UP000254785"/>
    </source>
</evidence>